<feature type="domain" description="Response regulatory" evidence="2">
    <location>
        <begin position="17"/>
        <end position="138"/>
    </location>
</feature>
<evidence type="ECO:0000313" key="3">
    <source>
        <dbReference type="EMBL" id="XAY05920.1"/>
    </source>
</evidence>
<dbReference type="PANTHER" id="PTHR44520">
    <property type="entry name" value="RESPONSE REGULATOR RCP1-RELATED"/>
    <property type="match status" value="1"/>
</dbReference>
<dbReference type="Gene3D" id="3.40.50.2300">
    <property type="match status" value="1"/>
</dbReference>
<dbReference type="InterPro" id="IPR001789">
    <property type="entry name" value="Sig_transdc_resp-reg_receiver"/>
</dbReference>
<dbReference type="KEGG" id="parq:DSM112329_02780"/>
<dbReference type="GO" id="GO:0000160">
    <property type="term" value="P:phosphorelay signal transduction system"/>
    <property type="evidence" value="ECO:0007669"/>
    <property type="project" value="InterPro"/>
</dbReference>
<dbReference type="PANTHER" id="PTHR44520:SF2">
    <property type="entry name" value="RESPONSE REGULATOR RCP1"/>
    <property type="match status" value="1"/>
</dbReference>
<dbReference type="InterPro" id="IPR052893">
    <property type="entry name" value="TCS_response_regulator"/>
</dbReference>
<sequence>MAGQTSDVRAGGSTAPLVLAADDNAADRRLLELAFADLGEPYRLHTVADGHEALAFLNDAAADRPHLILLDLNMPRLSGLELLATIKADERLRTIPTIVLTTSAAPADRQAAYERHANAFFRKPVDLDDFFAAIRHLYDFWFVRAELA</sequence>
<evidence type="ECO:0000256" key="1">
    <source>
        <dbReference type="PROSITE-ProRule" id="PRU00169"/>
    </source>
</evidence>
<dbReference type="PROSITE" id="PS50110">
    <property type="entry name" value="RESPONSE_REGULATORY"/>
    <property type="match status" value="1"/>
</dbReference>
<keyword evidence="1" id="KW-0597">Phosphoprotein</keyword>
<dbReference type="AlphaFoldDB" id="A0AAU7AWS0"/>
<feature type="modified residue" description="4-aspartylphosphate" evidence="1">
    <location>
        <position position="71"/>
    </location>
</feature>
<dbReference type="SMART" id="SM00448">
    <property type="entry name" value="REC"/>
    <property type="match status" value="1"/>
</dbReference>
<dbReference type="EMBL" id="CP114014">
    <property type="protein sequence ID" value="XAY05920.1"/>
    <property type="molecule type" value="Genomic_DNA"/>
</dbReference>
<evidence type="ECO:0000259" key="2">
    <source>
        <dbReference type="PROSITE" id="PS50110"/>
    </source>
</evidence>
<dbReference type="RefSeq" id="WP_354702422.1">
    <property type="nucleotide sequence ID" value="NZ_CP114014.1"/>
</dbReference>
<dbReference type="Pfam" id="PF00072">
    <property type="entry name" value="Response_reg"/>
    <property type="match status" value="1"/>
</dbReference>
<accession>A0AAU7AWS0</accession>
<dbReference type="CDD" id="cd17557">
    <property type="entry name" value="REC_Rcp-like"/>
    <property type="match status" value="1"/>
</dbReference>
<gene>
    <name evidence="3" type="primary">rcp1_1</name>
    <name evidence="3" type="ORF">DSM112329_02780</name>
</gene>
<proteinExistence type="predicted"/>
<organism evidence="3">
    <name type="scientific">Paraconexibacter sp. AEG42_29</name>
    <dbReference type="NCBI Taxonomy" id="2997339"/>
    <lineage>
        <taxon>Bacteria</taxon>
        <taxon>Bacillati</taxon>
        <taxon>Actinomycetota</taxon>
        <taxon>Thermoleophilia</taxon>
        <taxon>Solirubrobacterales</taxon>
        <taxon>Paraconexibacteraceae</taxon>
        <taxon>Paraconexibacter</taxon>
    </lineage>
</organism>
<dbReference type="SUPFAM" id="SSF52172">
    <property type="entry name" value="CheY-like"/>
    <property type="match status" value="1"/>
</dbReference>
<dbReference type="InterPro" id="IPR011006">
    <property type="entry name" value="CheY-like_superfamily"/>
</dbReference>
<reference evidence="3" key="1">
    <citation type="submission" date="2022-12" db="EMBL/GenBank/DDBJ databases">
        <title>Paraconexibacter alkalitolerans sp. nov. and Baekduia alba sp. nov., isolated from soil and emended description of the genera Paraconexibacter (Chun et al., 2020) and Baekduia (An et al., 2020).</title>
        <authorList>
            <person name="Vieira S."/>
            <person name="Huber K.J."/>
            <person name="Geppert A."/>
            <person name="Wolf J."/>
            <person name="Neumann-Schaal M."/>
            <person name="Muesken M."/>
            <person name="Overmann J."/>
        </authorList>
    </citation>
    <scope>NUCLEOTIDE SEQUENCE</scope>
    <source>
        <strain evidence="3">AEG42_29</strain>
    </source>
</reference>
<protein>
    <submittedName>
        <fullName evidence="3">Response regulator rcp1</fullName>
    </submittedName>
</protein>
<name>A0AAU7AWS0_9ACTN</name>